<evidence type="ECO:0000313" key="1">
    <source>
        <dbReference type="EMBL" id="KAL2038842.1"/>
    </source>
</evidence>
<dbReference type="EMBL" id="JBEFKJ010000029">
    <property type="protein sequence ID" value="KAL2038842.1"/>
    <property type="molecule type" value="Genomic_DNA"/>
</dbReference>
<name>A0ABR3ZYT2_9LECA</name>
<protein>
    <submittedName>
        <fullName evidence="1">Uncharacterized protein</fullName>
    </submittedName>
</protein>
<evidence type="ECO:0000313" key="2">
    <source>
        <dbReference type="Proteomes" id="UP001590950"/>
    </source>
</evidence>
<reference evidence="1 2" key="1">
    <citation type="submission" date="2024-09" db="EMBL/GenBank/DDBJ databases">
        <title>Rethinking Asexuality: The Enigmatic Case of Functional Sexual Genes in Lepraria (Stereocaulaceae).</title>
        <authorList>
            <person name="Doellman M."/>
            <person name="Sun Y."/>
            <person name="Barcenas-Pena A."/>
            <person name="Lumbsch H.T."/>
            <person name="Grewe F."/>
        </authorList>
    </citation>
    <scope>NUCLEOTIDE SEQUENCE [LARGE SCALE GENOMIC DNA]</scope>
    <source>
        <strain evidence="1 2">Mercado 3170</strain>
    </source>
</reference>
<sequence>MDSSHAGTYTFPLFTLPLVRSNQTYGSGTGYSSPHSNIEANTPPLLALKSKSNGSYSSTLRGASDLHSPSCVGLSALLEPVSRVQIFAMLHRLVHMFNAFVLPRVGSHVSILSGPLLVLPAASLNRQRSPQTKLAFNARNEAPAYKIAIIWGMVFLGGKYRPGMLTTIKSELQGPCLTCKRVFLTLKVSGGICSCQLISHHVQFCSRMSESIDSLANCRSERKSQLWYSGIS</sequence>
<dbReference type="Proteomes" id="UP001590950">
    <property type="component" value="Unassembled WGS sequence"/>
</dbReference>
<keyword evidence="2" id="KW-1185">Reference proteome</keyword>
<organism evidence="1 2">
    <name type="scientific">Stereocaulon virgatum</name>
    <dbReference type="NCBI Taxonomy" id="373712"/>
    <lineage>
        <taxon>Eukaryota</taxon>
        <taxon>Fungi</taxon>
        <taxon>Dikarya</taxon>
        <taxon>Ascomycota</taxon>
        <taxon>Pezizomycotina</taxon>
        <taxon>Lecanoromycetes</taxon>
        <taxon>OSLEUM clade</taxon>
        <taxon>Lecanoromycetidae</taxon>
        <taxon>Lecanorales</taxon>
        <taxon>Lecanorineae</taxon>
        <taxon>Stereocaulaceae</taxon>
        <taxon>Stereocaulon</taxon>
    </lineage>
</organism>
<proteinExistence type="predicted"/>
<gene>
    <name evidence="1" type="ORF">N7G274_008364</name>
</gene>
<accession>A0ABR3ZYT2</accession>
<comment type="caution">
    <text evidence="1">The sequence shown here is derived from an EMBL/GenBank/DDBJ whole genome shotgun (WGS) entry which is preliminary data.</text>
</comment>